<proteinExistence type="predicted"/>
<organism evidence="1 2">
    <name type="scientific">Rhizoclosmatium globosum</name>
    <dbReference type="NCBI Taxonomy" id="329046"/>
    <lineage>
        <taxon>Eukaryota</taxon>
        <taxon>Fungi</taxon>
        <taxon>Fungi incertae sedis</taxon>
        <taxon>Chytridiomycota</taxon>
        <taxon>Chytridiomycota incertae sedis</taxon>
        <taxon>Chytridiomycetes</taxon>
        <taxon>Chytridiales</taxon>
        <taxon>Chytriomycetaceae</taxon>
        <taxon>Rhizoclosmatium</taxon>
    </lineage>
</organism>
<dbReference type="AlphaFoldDB" id="A0A1Y2CU92"/>
<reference evidence="1 2" key="1">
    <citation type="submission" date="2016-07" db="EMBL/GenBank/DDBJ databases">
        <title>Pervasive Adenine N6-methylation of Active Genes in Fungi.</title>
        <authorList>
            <consortium name="DOE Joint Genome Institute"/>
            <person name="Mondo S.J."/>
            <person name="Dannebaum R.O."/>
            <person name="Kuo R.C."/>
            <person name="Labutti K."/>
            <person name="Haridas S."/>
            <person name="Kuo A."/>
            <person name="Salamov A."/>
            <person name="Ahrendt S.R."/>
            <person name="Lipzen A."/>
            <person name="Sullivan W."/>
            <person name="Andreopoulos W.B."/>
            <person name="Clum A."/>
            <person name="Lindquist E."/>
            <person name="Daum C."/>
            <person name="Ramamoorthy G.K."/>
            <person name="Gryganskyi A."/>
            <person name="Culley D."/>
            <person name="Magnuson J.K."/>
            <person name="James T.Y."/>
            <person name="O'Malley M.A."/>
            <person name="Stajich J.E."/>
            <person name="Spatafora J.W."/>
            <person name="Visel A."/>
            <person name="Grigoriev I.V."/>
        </authorList>
    </citation>
    <scope>NUCLEOTIDE SEQUENCE [LARGE SCALE GENOMIC DNA]</scope>
    <source>
        <strain evidence="1 2">JEL800</strain>
    </source>
</reference>
<comment type="caution">
    <text evidence="1">The sequence shown here is derived from an EMBL/GenBank/DDBJ whole genome shotgun (WGS) entry which is preliminary data.</text>
</comment>
<dbReference type="EMBL" id="MCGO01000008">
    <property type="protein sequence ID" value="ORY49905.1"/>
    <property type="molecule type" value="Genomic_DNA"/>
</dbReference>
<evidence type="ECO:0008006" key="3">
    <source>
        <dbReference type="Google" id="ProtNLM"/>
    </source>
</evidence>
<protein>
    <recommendedName>
        <fullName evidence="3">SGNH hydrolase-type esterase domain-containing protein</fullName>
    </recommendedName>
</protein>
<name>A0A1Y2CU92_9FUNG</name>
<dbReference type="Proteomes" id="UP000193642">
    <property type="component" value="Unassembled WGS sequence"/>
</dbReference>
<dbReference type="Gene3D" id="3.40.50.1110">
    <property type="entry name" value="SGNH hydrolase"/>
    <property type="match status" value="1"/>
</dbReference>
<dbReference type="SUPFAM" id="SSF52266">
    <property type="entry name" value="SGNH hydrolase"/>
    <property type="match status" value="1"/>
</dbReference>
<sequence>MKDMIIFTKQKHPRTKILLITPAPMLEEEPRQRTQVLRNAVIQLASELNVGVLDSWKVLLGPSGEYNPSVSRFYYDGNFPHQYCCPMLST</sequence>
<accession>A0A1Y2CU92</accession>
<evidence type="ECO:0000313" key="2">
    <source>
        <dbReference type="Proteomes" id="UP000193642"/>
    </source>
</evidence>
<dbReference type="OrthoDB" id="671439at2759"/>
<keyword evidence="2" id="KW-1185">Reference proteome</keyword>
<evidence type="ECO:0000313" key="1">
    <source>
        <dbReference type="EMBL" id="ORY49905.1"/>
    </source>
</evidence>
<gene>
    <name evidence="1" type="ORF">BCR33DRAFT_556403</name>
</gene>
<dbReference type="InterPro" id="IPR036514">
    <property type="entry name" value="SGNH_hydro_sf"/>
</dbReference>